<accession>A0A381X532</accession>
<dbReference type="InterPro" id="IPR027417">
    <property type="entry name" value="P-loop_NTPase"/>
</dbReference>
<dbReference type="AlphaFoldDB" id="A0A381X532"/>
<organism evidence="5">
    <name type="scientific">marine metagenome</name>
    <dbReference type="NCBI Taxonomy" id="408172"/>
    <lineage>
        <taxon>unclassified sequences</taxon>
        <taxon>metagenomes</taxon>
        <taxon>ecological metagenomes</taxon>
    </lineage>
</organism>
<dbReference type="SMART" id="SM00382">
    <property type="entry name" value="AAA"/>
    <property type="match status" value="1"/>
</dbReference>
<gene>
    <name evidence="5" type="ORF">METZ01_LOCUS112709</name>
</gene>
<keyword evidence="3" id="KW-0067">ATP-binding</keyword>
<dbReference type="InterPro" id="IPR003439">
    <property type="entry name" value="ABC_transporter-like_ATP-bd"/>
</dbReference>
<reference evidence="5" key="1">
    <citation type="submission" date="2018-05" db="EMBL/GenBank/DDBJ databases">
        <authorList>
            <person name="Lanie J.A."/>
            <person name="Ng W.-L."/>
            <person name="Kazmierczak K.M."/>
            <person name="Andrzejewski T.M."/>
            <person name="Davidsen T.M."/>
            <person name="Wayne K.J."/>
            <person name="Tettelin H."/>
            <person name="Glass J.I."/>
            <person name="Rusch D."/>
            <person name="Podicherti R."/>
            <person name="Tsui H.-C.T."/>
            <person name="Winkler M.E."/>
        </authorList>
    </citation>
    <scope>NUCLEOTIDE SEQUENCE</scope>
</reference>
<keyword evidence="2" id="KW-0547">Nucleotide-binding</keyword>
<keyword evidence="1" id="KW-0813">Transport</keyword>
<dbReference type="GO" id="GO:0016887">
    <property type="term" value="F:ATP hydrolysis activity"/>
    <property type="evidence" value="ECO:0007669"/>
    <property type="project" value="InterPro"/>
</dbReference>
<dbReference type="GO" id="GO:0015808">
    <property type="term" value="P:L-alanine transport"/>
    <property type="evidence" value="ECO:0007669"/>
    <property type="project" value="TreeGrafter"/>
</dbReference>
<dbReference type="GO" id="GO:1903806">
    <property type="term" value="P:L-isoleucine import across plasma membrane"/>
    <property type="evidence" value="ECO:0007669"/>
    <property type="project" value="TreeGrafter"/>
</dbReference>
<dbReference type="InterPro" id="IPR003593">
    <property type="entry name" value="AAA+_ATPase"/>
</dbReference>
<dbReference type="SUPFAM" id="SSF52540">
    <property type="entry name" value="P-loop containing nucleoside triphosphate hydrolases"/>
    <property type="match status" value="1"/>
</dbReference>
<evidence type="ECO:0000256" key="3">
    <source>
        <dbReference type="ARBA" id="ARBA00022840"/>
    </source>
</evidence>
<proteinExistence type="predicted"/>
<dbReference type="Pfam" id="PF00005">
    <property type="entry name" value="ABC_tran"/>
    <property type="match status" value="1"/>
</dbReference>
<evidence type="ECO:0000259" key="4">
    <source>
        <dbReference type="PROSITE" id="PS50893"/>
    </source>
</evidence>
<dbReference type="GO" id="GO:1903805">
    <property type="term" value="P:L-valine import across plasma membrane"/>
    <property type="evidence" value="ECO:0007669"/>
    <property type="project" value="TreeGrafter"/>
</dbReference>
<evidence type="ECO:0000256" key="1">
    <source>
        <dbReference type="ARBA" id="ARBA00022448"/>
    </source>
</evidence>
<dbReference type="GO" id="GO:0015192">
    <property type="term" value="F:L-phenylalanine transmembrane transporter activity"/>
    <property type="evidence" value="ECO:0007669"/>
    <property type="project" value="TreeGrafter"/>
</dbReference>
<dbReference type="PROSITE" id="PS50893">
    <property type="entry name" value="ABC_TRANSPORTER_2"/>
    <property type="match status" value="1"/>
</dbReference>
<dbReference type="PANTHER" id="PTHR45772:SF7">
    <property type="entry name" value="AMINO ACID ABC TRANSPORTER ATP-BINDING PROTEIN"/>
    <property type="match status" value="1"/>
</dbReference>
<name>A0A381X532_9ZZZZ</name>
<dbReference type="GO" id="GO:0005524">
    <property type="term" value="F:ATP binding"/>
    <property type="evidence" value="ECO:0007669"/>
    <property type="project" value="UniProtKB-KW"/>
</dbReference>
<protein>
    <recommendedName>
        <fullName evidence="4">ABC transporter domain-containing protein</fullName>
    </recommendedName>
</protein>
<dbReference type="InterPro" id="IPR051120">
    <property type="entry name" value="ABC_AA/LPS_Transport"/>
</dbReference>
<feature type="domain" description="ABC transporter" evidence="4">
    <location>
        <begin position="1"/>
        <end position="236"/>
    </location>
</feature>
<dbReference type="GO" id="GO:0042941">
    <property type="term" value="P:D-alanine transmembrane transport"/>
    <property type="evidence" value="ECO:0007669"/>
    <property type="project" value="TreeGrafter"/>
</dbReference>
<dbReference type="PANTHER" id="PTHR45772">
    <property type="entry name" value="CONSERVED COMPONENT OF ABC TRANSPORTER FOR NATURAL AMINO ACIDS-RELATED"/>
    <property type="match status" value="1"/>
</dbReference>
<evidence type="ECO:0000313" key="5">
    <source>
        <dbReference type="EMBL" id="SVA59855.1"/>
    </source>
</evidence>
<dbReference type="GO" id="GO:0015188">
    <property type="term" value="F:L-isoleucine transmembrane transporter activity"/>
    <property type="evidence" value="ECO:0007669"/>
    <property type="project" value="TreeGrafter"/>
</dbReference>
<dbReference type="Gene3D" id="3.40.50.300">
    <property type="entry name" value="P-loop containing nucleotide triphosphate hydrolases"/>
    <property type="match status" value="1"/>
</dbReference>
<evidence type="ECO:0000256" key="2">
    <source>
        <dbReference type="ARBA" id="ARBA00022741"/>
    </source>
</evidence>
<dbReference type="GO" id="GO:0005304">
    <property type="term" value="F:L-valine transmembrane transporter activity"/>
    <property type="evidence" value="ECO:0007669"/>
    <property type="project" value="TreeGrafter"/>
</dbReference>
<dbReference type="GO" id="GO:0005886">
    <property type="term" value="C:plasma membrane"/>
    <property type="evidence" value="ECO:0007669"/>
    <property type="project" value="TreeGrafter"/>
</dbReference>
<dbReference type="EMBL" id="UINC01013948">
    <property type="protein sequence ID" value="SVA59855.1"/>
    <property type="molecule type" value="Genomic_DNA"/>
</dbReference>
<sequence length="237" mass="25993">MSFGMVVAADDVNVVVEPGEFVGIVGANGSGKTTFLNIITGYLTPDSGRILVMNEDATGLAPRMVTKLGVARSFQVPQLYSSMTVLEGMLLSLSAAANESSNFWKPIYRDTWKSEALEILERFGLEDYANRAVNELPQGGRKLLDIALSFALNPKLLLMDEPTSGVSIEDKFQVMDTLVKVLKEGDITTIFVEHDMEVIQRYGERMLVFDTGRVMADGEPEQVLSDPEIKKTLLGHG</sequence>